<evidence type="ECO:0000256" key="1">
    <source>
        <dbReference type="SAM" id="SignalP"/>
    </source>
</evidence>
<reference evidence="2 3" key="1">
    <citation type="submission" date="2018-12" db="EMBL/GenBank/DDBJ databases">
        <title>Hymenobacter gummosus sp. nov., isolated from a spring.</title>
        <authorList>
            <person name="Nie L."/>
        </authorList>
    </citation>
    <scope>NUCLEOTIDE SEQUENCE [LARGE SCALE GENOMIC DNA]</scope>
    <source>
        <strain evidence="2 3">KCTC 52166</strain>
    </source>
</reference>
<feature type="chain" id="PRO_5018634413" evidence="1">
    <location>
        <begin position="21"/>
        <end position="515"/>
    </location>
</feature>
<dbReference type="Proteomes" id="UP000282184">
    <property type="component" value="Unassembled WGS sequence"/>
</dbReference>
<dbReference type="RefSeq" id="WP_126695038.1">
    <property type="nucleotide sequence ID" value="NZ_RXOF01000013.1"/>
</dbReference>
<sequence length="515" mass="56774">MRLPYFLAAGALLSSHFALGQQQPGWQLGLRLAQNTATWQKRAAVELPGVRQQYVAASDLSPVLSVQRNFRAGTFARASFSRLPLPSYVDFVDQRTDTTRSSGAGFVTFNTLLRLEAGHSVVVGRTGRVRLLGAAGVGLLFAGTPSQQYAMTPDSTQLLGVRQYWGSGQQTLVRQRRVGGLLSLRLGLTQETLWRDWLSLEVAYHHGLTPVYRSTYALSVRDAAGPQPVGISLDTRGSFWELSLGYHWQAQKKKLGLTPHPWEPRPDRQPWQPLPTRGLYLSGGLRLGVALARQGRQGFRPDATVADMALPALAARLGYQWPSGWLVEAGPQTGSVLLISSFDPTAAAPASRGALPQSSWTAAPQHGTELTGWPLNTAWALMGGRRWALRPDRWYVAARAGAVLHRYTGPSAFGESYQLMTSTPDQDYSDFSFSYLLPTRWRVLAQLEAEIEARISRRTLLAVQLAYTRRPVGRDRADQTVVNWYYNGEAAVPVVAYSRQATATAGVQLRRVLHL</sequence>
<dbReference type="EMBL" id="RXOF01000013">
    <property type="protein sequence ID" value="RTQ47240.1"/>
    <property type="molecule type" value="Genomic_DNA"/>
</dbReference>
<proteinExistence type="predicted"/>
<keyword evidence="1" id="KW-0732">Signal</keyword>
<keyword evidence="3" id="KW-1185">Reference proteome</keyword>
<comment type="caution">
    <text evidence="2">The sequence shown here is derived from an EMBL/GenBank/DDBJ whole genome shotgun (WGS) entry which is preliminary data.</text>
</comment>
<gene>
    <name evidence="2" type="ORF">EJV47_20315</name>
</gene>
<accession>A0A3S0H797</accession>
<name>A0A3S0H797_9BACT</name>
<feature type="signal peptide" evidence="1">
    <location>
        <begin position="1"/>
        <end position="20"/>
    </location>
</feature>
<evidence type="ECO:0000313" key="3">
    <source>
        <dbReference type="Proteomes" id="UP000282184"/>
    </source>
</evidence>
<dbReference type="AlphaFoldDB" id="A0A3S0H797"/>
<evidence type="ECO:0000313" key="2">
    <source>
        <dbReference type="EMBL" id="RTQ47240.1"/>
    </source>
</evidence>
<dbReference type="OrthoDB" id="860764at2"/>
<organism evidence="2 3">
    <name type="scientific">Hymenobacter gummosus</name>
    <dbReference type="NCBI Taxonomy" id="1776032"/>
    <lineage>
        <taxon>Bacteria</taxon>
        <taxon>Pseudomonadati</taxon>
        <taxon>Bacteroidota</taxon>
        <taxon>Cytophagia</taxon>
        <taxon>Cytophagales</taxon>
        <taxon>Hymenobacteraceae</taxon>
        <taxon>Hymenobacter</taxon>
    </lineage>
</organism>
<protein>
    <submittedName>
        <fullName evidence="2">Uncharacterized protein</fullName>
    </submittedName>
</protein>